<name>A0A316M2D6_9CLOT</name>
<accession>A0A316M2D6</accession>
<dbReference type="AlphaFoldDB" id="A0A316M2D6"/>
<reference evidence="1 2" key="1">
    <citation type="submission" date="2018-03" db="EMBL/GenBank/DDBJ databases">
        <title>The uncultured portion of the human microbiome is neutrally assembled.</title>
        <authorList>
            <person name="Jeraldo P."/>
            <person name="Boardman L."/>
            <person name="White B.A."/>
            <person name="Nelson H."/>
            <person name="Goldenfeld N."/>
            <person name="Chia N."/>
        </authorList>
    </citation>
    <scope>NUCLEOTIDE SEQUENCE [LARGE SCALE GENOMIC DNA]</scope>
    <source>
        <strain evidence="1">CIM:MAG 903</strain>
    </source>
</reference>
<proteinExistence type="predicted"/>
<dbReference type="Proteomes" id="UP000246114">
    <property type="component" value="Unassembled WGS sequence"/>
</dbReference>
<dbReference type="EMBL" id="QAMZ01000048">
    <property type="protein sequence ID" value="PWL52576.1"/>
    <property type="molecule type" value="Genomic_DNA"/>
</dbReference>
<gene>
    <name evidence="1" type="ORF">DBY38_10600</name>
</gene>
<protein>
    <submittedName>
        <fullName evidence="1">Uncharacterized protein</fullName>
    </submittedName>
</protein>
<sequence length="359" mass="43185">MNYLRYKQLIINSVMCDYSDVAIKRFIKFLIKENIATRNKKDKGKVNVKGLELNEKVQLCFGKNRNTIKAFDKFEMLKGFKYSFLYKAYNINYNDIDKFADNIDSINWNNIDIDKIDINMEKPIYWNMENQLIIKFHKIIDVIDVEDGKQTYIRYPIIVILHKVEELIEIRFDRLTHKRNEQFYELGVDTRISWLHSNLGINMKPYELTENLSYIVENCKEDVKEDICSLGYPGEKGIIVKYGDDNIMPFIGEIEELIKNNNVLFEKNEQTKICKEILETFIFEKKTFADTHYRELTWIKTPFYENNEEEKKKFLRIKVSFNYRGKMKDLITFYNSNNFDMERMNYVIKYMYKAIQNIE</sequence>
<evidence type="ECO:0000313" key="1">
    <source>
        <dbReference type="EMBL" id="PWL52576.1"/>
    </source>
</evidence>
<evidence type="ECO:0000313" key="2">
    <source>
        <dbReference type="Proteomes" id="UP000246114"/>
    </source>
</evidence>
<organism evidence="1 2">
    <name type="scientific">Clostridium cadaveris</name>
    <dbReference type="NCBI Taxonomy" id="1529"/>
    <lineage>
        <taxon>Bacteria</taxon>
        <taxon>Bacillati</taxon>
        <taxon>Bacillota</taxon>
        <taxon>Clostridia</taxon>
        <taxon>Eubacteriales</taxon>
        <taxon>Clostridiaceae</taxon>
        <taxon>Clostridium</taxon>
    </lineage>
</organism>
<comment type="caution">
    <text evidence="1">The sequence shown here is derived from an EMBL/GenBank/DDBJ whole genome shotgun (WGS) entry which is preliminary data.</text>
</comment>